<feature type="region of interest" description="Disordered" evidence="1">
    <location>
        <begin position="1"/>
        <end position="63"/>
    </location>
</feature>
<accession>A0A5Q0LPN6</accession>
<reference evidence="2 3" key="1">
    <citation type="submission" date="2019-10" db="EMBL/GenBank/DDBJ databases">
        <title>A novel species.</title>
        <authorList>
            <person name="Gao J."/>
        </authorList>
    </citation>
    <scope>NUCLEOTIDE SEQUENCE [LARGE SCALE GENOMIC DNA]</scope>
    <source>
        <strain evidence="2 3">QMT-28</strain>
    </source>
</reference>
<feature type="compositionally biased region" description="Basic and acidic residues" evidence="1">
    <location>
        <begin position="29"/>
        <end position="49"/>
    </location>
</feature>
<proteinExistence type="predicted"/>
<dbReference type="AlphaFoldDB" id="A0A5Q0LPN6"/>
<sequence length="63" mass="6959">MSTTRRPLANNPATTRTTEPIGLSPRLLPAERIDPVLLPDRDHQRDATGRKGRRTLGRGTTQA</sequence>
<dbReference type="EMBL" id="CP045643">
    <property type="protein sequence ID" value="QFZ78416.1"/>
    <property type="molecule type" value="Genomic_DNA"/>
</dbReference>
<name>A0A5Q0LPN6_9ACTN</name>
<dbReference type="RefSeq" id="WP_153292591.1">
    <property type="nucleotide sequence ID" value="NZ_CP045643.1"/>
</dbReference>
<feature type="compositionally biased region" description="Polar residues" evidence="1">
    <location>
        <begin position="1"/>
        <end position="18"/>
    </location>
</feature>
<evidence type="ECO:0000256" key="1">
    <source>
        <dbReference type="SAM" id="MobiDB-lite"/>
    </source>
</evidence>
<evidence type="ECO:0000313" key="2">
    <source>
        <dbReference type="EMBL" id="QFZ78416.1"/>
    </source>
</evidence>
<protein>
    <submittedName>
        <fullName evidence="2">Uncharacterized protein</fullName>
    </submittedName>
</protein>
<evidence type="ECO:0000313" key="3">
    <source>
        <dbReference type="Proteomes" id="UP000326179"/>
    </source>
</evidence>
<gene>
    <name evidence="2" type="ORF">GFH48_38675</name>
</gene>
<organism evidence="2 3">
    <name type="scientific">Streptomyces fagopyri</name>
    <dbReference type="NCBI Taxonomy" id="2662397"/>
    <lineage>
        <taxon>Bacteria</taxon>
        <taxon>Bacillati</taxon>
        <taxon>Actinomycetota</taxon>
        <taxon>Actinomycetes</taxon>
        <taxon>Kitasatosporales</taxon>
        <taxon>Streptomycetaceae</taxon>
        <taxon>Streptomyces</taxon>
    </lineage>
</organism>
<keyword evidence="3" id="KW-1185">Reference proteome</keyword>
<dbReference type="KEGG" id="sfy:GFH48_38675"/>
<dbReference type="Proteomes" id="UP000326179">
    <property type="component" value="Chromosome"/>
</dbReference>